<comment type="caution">
    <text evidence="4">The sequence shown here is derived from an EMBL/GenBank/DDBJ whole genome shotgun (WGS) entry which is preliminary data.</text>
</comment>
<keyword evidence="5" id="KW-1185">Reference proteome</keyword>
<evidence type="ECO:0000256" key="2">
    <source>
        <dbReference type="ARBA" id="ARBA00022695"/>
    </source>
</evidence>
<evidence type="ECO:0000313" key="5">
    <source>
        <dbReference type="Proteomes" id="UP001594351"/>
    </source>
</evidence>
<name>A0ABV6YX23_UNCC1</name>
<organism evidence="4 5">
    <name type="scientific">candidate division CSSED10-310 bacterium</name>
    <dbReference type="NCBI Taxonomy" id="2855610"/>
    <lineage>
        <taxon>Bacteria</taxon>
        <taxon>Bacteria division CSSED10-310</taxon>
    </lineage>
</organism>
<gene>
    <name evidence="4" type="ORF">ACFL27_11205</name>
</gene>
<reference evidence="4 5" key="1">
    <citation type="submission" date="2024-09" db="EMBL/GenBank/DDBJ databases">
        <title>Laminarin stimulates single cell rates of sulfate reduction while oxygen inhibits transcriptomic activity in coastal marine sediment.</title>
        <authorList>
            <person name="Lindsay M."/>
            <person name="Orcutt B."/>
            <person name="Emerson D."/>
            <person name="Stepanauskas R."/>
            <person name="D'Angelo T."/>
        </authorList>
    </citation>
    <scope>NUCLEOTIDE SEQUENCE [LARGE SCALE GENOMIC DNA]</scope>
    <source>
        <strain evidence="4">SAG AM-311-K15</strain>
    </source>
</reference>
<keyword evidence="1" id="KW-0808">Transferase</keyword>
<dbReference type="InterPro" id="IPR050385">
    <property type="entry name" value="Archaeal_FAD_synthase"/>
</dbReference>
<feature type="domain" description="Cytidyltransferase-like" evidence="3">
    <location>
        <begin position="27"/>
        <end position="127"/>
    </location>
</feature>
<dbReference type="GO" id="GO:0016779">
    <property type="term" value="F:nucleotidyltransferase activity"/>
    <property type="evidence" value="ECO:0007669"/>
    <property type="project" value="UniProtKB-KW"/>
</dbReference>
<dbReference type="InterPro" id="IPR004821">
    <property type="entry name" value="Cyt_trans-like"/>
</dbReference>
<dbReference type="SUPFAM" id="SSF52374">
    <property type="entry name" value="Nucleotidylyl transferase"/>
    <property type="match status" value="1"/>
</dbReference>
<proteinExistence type="predicted"/>
<sequence length="166" mass="18256">MQNKIVSLEQMDTILQQAKSAGKRIVFTNGCFDLLHVGHLRSLTEAKNIGDILIVGLNDDQSVSHLKGPGRPLFPDFERAELVAGFECVDFVVIFSGETVAELLQRFKPHVHAKGTDYTQDTVPERAVVQSYGGQIAITGDPKMHSSSDVLTEISRLKEQEPGSNH</sequence>
<accession>A0ABV6YX23</accession>
<dbReference type="EMBL" id="JBHPBY010000121">
    <property type="protein sequence ID" value="MFC1850750.1"/>
    <property type="molecule type" value="Genomic_DNA"/>
</dbReference>
<evidence type="ECO:0000259" key="3">
    <source>
        <dbReference type="Pfam" id="PF01467"/>
    </source>
</evidence>
<dbReference type="PANTHER" id="PTHR43793:SF2">
    <property type="entry name" value="BIFUNCTIONAL PROTEIN HLDE"/>
    <property type="match status" value="1"/>
</dbReference>
<dbReference type="Pfam" id="PF01467">
    <property type="entry name" value="CTP_transf_like"/>
    <property type="match status" value="1"/>
</dbReference>
<evidence type="ECO:0000256" key="1">
    <source>
        <dbReference type="ARBA" id="ARBA00022679"/>
    </source>
</evidence>
<keyword evidence="2 4" id="KW-0548">Nucleotidyltransferase</keyword>
<evidence type="ECO:0000313" key="4">
    <source>
        <dbReference type="EMBL" id="MFC1850750.1"/>
    </source>
</evidence>
<dbReference type="Gene3D" id="3.40.50.620">
    <property type="entry name" value="HUPs"/>
    <property type="match status" value="1"/>
</dbReference>
<dbReference type="NCBIfam" id="TIGR00125">
    <property type="entry name" value="cyt_tran_rel"/>
    <property type="match status" value="1"/>
</dbReference>
<protein>
    <submittedName>
        <fullName evidence="4">Adenylyltransferase/cytidyltransferase family protein</fullName>
    </submittedName>
</protein>
<dbReference type="PANTHER" id="PTHR43793">
    <property type="entry name" value="FAD SYNTHASE"/>
    <property type="match status" value="1"/>
</dbReference>
<dbReference type="Proteomes" id="UP001594351">
    <property type="component" value="Unassembled WGS sequence"/>
</dbReference>
<dbReference type="InterPro" id="IPR014729">
    <property type="entry name" value="Rossmann-like_a/b/a_fold"/>
</dbReference>